<dbReference type="Proteomes" id="UP000035642">
    <property type="component" value="Unassembled WGS sequence"/>
</dbReference>
<evidence type="ECO:0000313" key="1">
    <source>
        <dbReference type="Proteomes" id="UP000035642"/>
    </source>
</evidence>
<evidence type="ECO:0000313" key="2">
    <source>
        <dbReference type="WBParaSite" id="ACAC_0000887901-mRNA-1"/>
    </source>
</evidence>
<dbReference type="AlphaFoldDB" id="A0A158PA14"/>
<accession>A0A158PA14</accession>
<proteinExistence type="predicted"/>
<organism evidence="1 2">
    <name type="scientific">Angiostrongylus cantonensis</name>
    <name type="common">Rat lungworm</name>
    <dbReference type="NCBI Taxonomy" id="6313"/>
    <lineage>
        <taxon>Eukaryota</taxon>
        <taxon>Metazoa</taxon>
        <taxon>Ecdysozoa</taxon>
        <taxon>Nematoda</taxon>
        <taxon>Chromadorea</taxon>
        <taxon>Rhabditida</taxon>
        <taxon>Rhabditina</taxon>
        <taxon>Rhabditomorpha</taxon>
        <taxon>Strongyloidea</taxon>
        <taxon>Metastrongylidae</taxon>
        <taxon>Angiostrongylus</taxon>
    </lineage>
</organism>
<dbReference type="WBParaSite" id="ACAC_0000887901-mRNA-1">
    <property type="protein sequence ID" value="ACAC_0000887901-mRNA-1"/>
    <property type="gene ID" value="ACAC_0000887901"/>
</dbReference>
<reference evidence="1" key="1">
    <citation type="submission" date="2012-09" db="EMBL/GenBank/DDBJ databases">
        <authorList>
            <person name="Martin A.A."/>
        </authorList>
    </citation>
    <scope>NUCLEOTIDE SEQUENCE</scope>
</reference>
<sequence length="402" mass="45691">MDEVGVMVKKEQDFSDTMDREYRALWTQLTKRQITNADDYTTELFEKQIKSQDEENSARLSCLSTAQNSIKNVLKKTSAMYETGLLANYGVNVLSETVTHAQGEVTAFYDRVKTTKHRREDSVASVLRKVTAQKAILDELGESVLVTKQQSAAVDKLSALLSKLKIAEDVSFTSLKENFEGTTLHIKNRASTGDGMRCSIGDFELRTKEMHQVLQKEGALSRLQACKSVSEKLANLCDDLSSTEVELTSRTSARQHEFRTEKETMSEKLFEMERQGAHEREQSTCLNGQLESFRERYGNTVDIRNWDQIRQEKNIREKGELLASLLSEITTFSNDVAALELSTVDHNKEKMHGEFISVLEGDLIAYMELIEREEASAREKNLDSQCRFSAVCFFLLSKHLFN</sequence>
<reference evidence="2" key="2">
    <citation type="submission" date="2016-04" db="UniProtKB">
        <authorList>
            <consortium name="WormBaseParasite"/>
        </authorList>
    </citation>
    <scope>IDENTIFICATION</scope>
</reference>
<keyword evidence="1" id="KW-1185">Reference proteome</keyword>
<name>A0A158PA14_ANGCA</name>
<protein>
    <submittedName>
        <fullName evidence="2">Microtub_bind domain-containing protein</fullName>
    </submittedName>
</protein>